<evidence type="ECO:0000313" key="3">
    <source>
        <dbReference type="Proteomes" id="UP000004810"/>
    </source>
</evidence>
<proteinExistence type="predicted"/>
<accession>J9DPN0</accession>
<feature type="region of interest" description="Disordered" evidence="1">
    <location>
        <begin position="27"/>
        <end position="53"/>
    </location>
</feature>
<dbReference type="AlphaFoldDB" id="J9DPN0"/>
<name>J9DPN0_WUCBA</name>
<feature type="compositionally biased region" description="Low complexity" evidence="1">
    <location>
        <begin position="31"/>
        <end position="53"/>
    </location>
</feature>
<sequence>MSPNKLTTSCSVRNFYRDRWYWQCDREWSGSSSSSSDNNDSNSDSDDNSSISI</sequence>
<evidence type="ECO:0000313" key="2">
    <source>
        <dbReference type="EMBL" id="EJW71486.1"/>
    </source>
</evidence>
<gene>
    <name evidence="2" type="ORF">WUBG_17609</name>
</gene>
<feature type="non-terminal residue" evidence="2">
    <location>
        <position position="53"/>
    </location>
</feature>
<protein>
    <submittedName>
        <fullName evidence="2">Uncharacterized protein</fullName>
    </submittedName>
</protein>
<reference evidence="3" key="1">
    <citation type="submission" date="2012-08" db="EMBL/GenBank/DDBJ databases">
        <title>The Genome Sequence of Wuchereria bancrofti.</title>
        <authorList>
            <person name="Nutman T.B."/>
            <person name="Fink D.L."/>
            <person name="Russ C."/>
            <person name="Young S."/>
            <person name="Zeng Q."/>
            <person name="Koehrsen M."/>
            <person name="Alvarado L."/>
            <person name="Berlin A."/>
            <person name="Chapman S.B."/>
            <person name="Chen Z."/>
            <person name="Freedman E."/>
            <person name="Gellesch M."/>
            <person name="Goldberg J."/>
            <person name="Griggs A."/>
            <person name="Gujja S."/>
            <person name="Heilman E.R."/>
            <person name="Heiman D."/>
            <person name="Hepburn T."/>
            <person name="Howarth C."/>
            <person name="Jen D."/>
            <person name="Larson L."/>
            <person name="Lewis B."/>
            <person name="Mehta T."/>
            <person name="Park D."/>
            <person name="Pearson M."/>
            <person name="Roberts A."/>
            <person name="Saif S."/>
            <person name="Shea T."/>
            <person name="Shenoy N."/>
            <person name="Sisk P."/>
            <person name="Stolte C."/>
            <person name="Sykes S."/>
            <person name="Walk T."/>
            <person name="White J."/>
            <person name="Yandava C."/>
            <person name="Haas B."/>
            <person name="Henn M.R."/>
            <person name="Nusbaum C."/>
            <person name="Birren B."/>
        </authorList>
    </citation>
    <scope>NUCLEOTIDE SEQUENCE [LARGE SCALE GENOMIC DNA]</scope>
    <source>
        <strain evidence="3">NA</strain>
    </source>
</reference>
<evidence type="ECO:0000256" key="1">
    <source>
        <dbReference type="SAM" id="MobiDB-lite"/>
    </source>
</evidence>
<dbReference type="EMBL" id="ADBV01018472">
    <property type="protein sequence ID" value="EJW71486.1"/>
    <property type="molecule type" value="Genomic_DNA"/>
</dbReference>
<dbReference type="Proteomes" id="UP000004810">
    <property type="component" value="Unassembled WGS sequence"/>
</dbReference>
<organism evidence="2 3">
    <name type="scientific">Wuchereria bancrofti</name>
    <dbReference type="NCBI Taxonomy" id="6293"/>
    <lineage>
        <taxon>Eukaryota</taxon>
        <taxon>Metazoa</taxon>
        <taxon>Ecdysozoa</taxon>
        <taxon>Nematoda</taxon>
        <taxon>Chromadorea</taxon>
        <taxon>Rhabditida</taxon>
        <taxon>Spirurina</taxon>
        <taxon>Spiruromorpha</taxon>
        <taxon>Filarioidea</taxon>
        <taxon>Onchocercidae</taxon>
        <taxon>Wuchereria</taxon>
    </lineage>
</organism>
<comment type="caution">
    <text evidence="2">The sequence shown here is derived from an EMBL/GenBank/DDBJ whole genome shotgun (WGS) entry which is preliminary data.</text>
</comment>